<dbReference type="AlphaFoldDB" id="A0A1Y2H6S6"/>
<gene>
    <name evidence="1" type="ORF">BCR44DRAFT_1445405</name>
</gene>
<proteinExistence type="predicted"/>
<dbReference type="EMBL" id="MCFL01000092">
    <property type="protein sequence ID" value="ORZ30239.1"/>
    <property type="molecule type" value="Genomic_DNA"/>
</dbReference>
<organism evidence="1 2">
    <name type="scientific">Catenaria anguillulae PL171</name>
    <dbReference type="NCBI Taxonomy" id="765915"/>
    <lineage>
        <taxon>Eukaryota</taxon>
        <taxon>Fungi</taxon>
        <taxon>Fungi incertae sedis</taxon>
        <taxon>Blastocladiomycota</taxon>
        <taxon>Blastocladiomycetes</taxon>
        <taxon>Blastocladiales</taxon>
        <taxon>Catenariaceae</taxon>
        <taxon>Catenaria</taxon>
    </lineage>
</organism>
<keyword evidence="2" id="KW-1185">Reference proteome</keyword>
<comment type="caution">
    <text evidence="1">The sequence shown here is derived from an EMBL/GenBank/DDBJ whole genome shotgun (WGS) entry which is preliminary data.</text>
</comment>
<protein>
    <submittedName>
        <fullName evidence="1">Uncharacterized protein</fullName>
    </submittedName>
</protein>
<name>A0A1Y2H6S6_9FUNG</name>
<accession>A0A1Y2H6S6</accession>
<dbReference type="Proteomes" id="UP000193411">
    <property type="component" value="Unassembled WGS sequence"/>
</dbReference>
<evidence type="ECO:0000313" key="2">
    <source>
        <dbReference type="Proteomes" id="UP000193411"/>
    </source>
</evidence>
<evidence type="ECO:0000313" key="1">
    <source>
        <dbReference type="EMBL" id="ORZ30239.1"/>
    </source>
</evidence>
<reference evidence="1 2" key="1">
    <citation type="submission" date="2016-07" db="EMBL/GenBank/DDBJ databases">
        <title>Pervasive Adenine N6-methylation of Active Genes in Fungi.</title>
        <authorList>
            <consortium name="DOE Joint Genome Institute"/>
            <person name="Mondo S.J."/>
            <person name="Dannebaum R.O."/>
            <person name="Kuo R.C."/>
            <person name="Labutti K."/>
            <person name="Haridas S."/>
            <person name="Kuo A."/>
            <person name="Salamov A."/>
            <person name="Ahrendt S.R."/>
            <person name="Lipzen A."/>
            <person name="Sullivan W."/>
            <person name="Andreopoulos W.B."/>
            <person name="Clum A."/>
            <person name="Lindquist E."/>
            <person name="Daum C."/>
            <person name="Ramamoorthy G.K."/>
            <person name="Gryganskyi A."/>
            <person name="Culley D."/>
            <person name="Magnuson J.K."/>
            <person name="James T.Y."/>
            <person name="O'Malley M.A."/>
            <person name="Stajich J.E."/>
            <person name="Spatafora J.W."/>
            <person name="Visel A."/>
            <person name="Grigoriev I.V."/>
        </authorList>
    </citation>
    <scope>NUCLEOTIDE SEQUENCE [LARGE SCALE GENOMIC DNA]</scope>
    <source>
        <strain evidence="1 2">PL171</strain>
    </source>
</reference>
<sequence>MLSSSERGSSSHSSSQLWSGPFVLTASWAGAEAAGTGALEDVPCRRWRRGGRVTDCGSIA</sequence>